<feature type="region of interest" description="Disordered" evidence="1">
    <location>
        <begin position="1"/>
        <end position="36"/>
    </location>
</feature>
<evidence type="ECO:0000313" key="3">
    <source>
        <dbReference type="EMBL" id="CAB4189224.1"/>
    </source>
</evidence>
<dbReference type="EMBL" id="LR797138">
    <property type="protein sequence ID" value="CAB4189224.1"/>
    <property type="molecule type" value="Genomic_DNA"/>
</dbReference>
<gene>
    <name evidence="3" type="ORF">UFOVP1189_17</name>
    <name evidence="2" type="ORF">UFOVP464_2</name>
</gene>
<accession>A0A6J5RCA0</accession>
<protein>
    <submittedName>
        <fullName evidence="3">Uncharacterized protein</fullName>
    </submittedName>
</protein>
<dbReference type="EMBL" id="LR796430">
    <property type="protein sequence ID" value="CAB4143837.1"/>
    <property type="molecule type" value="Genomic_DNA"/>
</dbReference>
<sequence>MTREIELNAPTPVSKARKPKKGQGRPGRPTKQTDTTRARLLEAARAGYSSNEAICRAAGISTDTLARWAATDDALLPDIATAKESRLDRIENSVLAQAEIDPRVGLAVLKTRRSGYNDKARLEVTGADGGAIKHEILAQLPNLSDEQLSAAILQLEAAFADIIKPAPRKRKPQAEVVDAQATADKTPEEEEEEAE</sequence>
<evidence type="ECO:0000313" key="2">
    <source>
        <dbReference type="EMBL" id="CAB4143837.1"/>
    </source>
</evidence>
<dbReference type="Gene3D" id="1.10.10.60">
    <property type="entry name" value="Homeodomain-like"/>
    <property type="match status" value="1"/>
</dbReference>
<feature type="region of interest" description="Disordered" evidence="1">
    <location>
        <begin position="167"/>
        <end position="195"/>
    </location>
</feature>
<name>A0A6J5RCA0_9CAUD</name>
<proteinExistence type="predicted"/>
<evidence type="ECO:0000256" key="1">
    <source>
        <dbReference type="SAM" id="MobiDB-lite"/>
    </source>
</evidence>
<organism evidence="3">
    <name type="scientific">uncultured Caudovirales phage</name>
    <dbReference type="NCBI Taxonomy" id="2100421"/>
    <lineage>
        <taxon>Viruses</taxon>
        <taxon>Duplodnaviria</taxon>
        <taxon>Heunggongvirae</taxon>
        <taxon>Uroviricota</taxon>
        <taxon>Caudoviricetes</taxon>
        <taxon>Peduoviridae</taxon>
        <taxon>Maltschvirus</taxon>
        <taxon>Maltschvirus maltsch</taxon>
    </lineage>
</organism>
<reference evidence="3" key="1">
    <citation type="submission" date="2020-05" db="EMBL/GenBank/DDBJ databases">
        <authorList>
            <person name="Chiriac C."/>
            <person name="Salcher M."/>
            <person name="Ghai R."/>
            <person name="Kavagutti S V."/>
        </authorList>
    </citation>
    <scope>NUCLEOTIDE SEQUENCE</scope>
</reference>